<comment type="caution">
    <text evidence="3">The sequence shown here is derived from an EMBL/GenBank/DDBJ whole genome shotgun (WGS) entry which is preliminary data.</text>
</comment>
<reference evidence="4" key="1">
    <citation type="submission" date="2017-01" db="EMBL/GenBank/DDBJ databases">
        <title>Comparative genomics of anhydrobiosis in the tardigrade Hypsibius dujardini.</title>
        <authorList>
            <person name="Yoshida Y."/>
            <person name="Koutsovoulos G."/>
            <person name="Laetsch D."/>
            <person name="Stevens L."/>
            <person name="Kumar S."/>
            <person name="Horikawa D."/>
            <person name="Ishino K."/>
            <person name="Komine S."/>
            <person name="Tomita M."/>
            <person name="Blaxter M."/>
            <person name="Arakawa K."/>
        </authorList>
    </citation>
    <scope>NUCLEOTIDE SEQUENCE [LARGE SCALE GENOMIC DNA]</scope>
    <source>
        <strain evidence="4">Z151</strain>
    </source>
</reference>
<feature type="compositionally biased region" description="Basic and acidic residues" evidence="1">
    <location>
        <begin position="156"/>
        <end position="166"/>
    </location>
</feature>
<keyword evidence="4" id="KW-1185">Reference proteome</keyword>
<feature type="compositionally biased region" description="Basic residues" evidence="1">
    <location>
        <begin position="361"/>
        <end position="374"/>
    </location>
</feature>
<gene>
    <name evidence="3" type="ORF">BV898_04925</name>
</gene>
<feature type="region of interest" description="Disordered" evidence="1">
    <location>
        <begin position="121"/>
        <end position="166"/>
    </location>
</feature>
<name>A0A1W0X130_HYPEX</name>
<evidence type="ECO:0000313" key="4">
    <source>
        <dbReference type="Proteomes" id="UP000192578"/>
    </source>
</evidence>
<protein>
    <recommendedName>
        <fullName evidence="2">C2H2-type domain-containing protein</fullName>
    </recommendedName>
</protein>
<dbReference type="InterPro" id="IPR013087">
    <property type="entry name" value="Znf_C2H2_type"/>
</dbReference>
<evidence type="ECO:0000259" key="2">
    <source>
        <dbReference type="PROSITE" id="PS00028"/>
    </source>
</evidence>
<accession>A0A1W0X130</accession>
<feature type="compositionally biased region" description="Low complexity" evidence="1">
    <location>
        <begin position="76"/>
        <end position="93"/>
    </location>
</feature>
<sequence length="381" mass="42285">MDQGEPTPANSEGSVKTDFSFLEIPIPPRQPRLLDEEEQHCLFALSSRQPSTGKMNITSAFSGEGDAVIREEESTSADSSSSESDSPVDPSSTAGDEKARRKKKKQADMLQLAMEAISTFKASRKRSCKESSHHASTKKLAPHHPISSKIDSTDLEPSHFMDPKDDTKKADFVHPLMREMLFPRRDVPDYSLLPLPFPPTKALQTTPEVDYFEEGSSSGDEYDPDDLAGEAAYKCEMCLLVFDEQADADAHMASDRHRNALNLMMLTAVNYATDIDVIVKLRRKMLGMGKVAVAADRARRKNPSSATTMEVAEYESELERLEKECTERGLSGLQELDTAVGNEVQMVHASTDKTADETTRRKGLRKRRPHRKTKVPVGVVV</sequence>
<dbReference type="PROSITE" id="PS00028">
    <property type="entry name" value="ZINC_FINGER_C2H2_1"/>
    <property type="match status" value="1"/>
</dbReference>
<feature type="compositionally biased region" description="Basic and acidic residues" evidence="1">
    <location>
        <begin position="351"/>
        <end position="360"/>
    </location>
</feature>
<feature type="compositionally biased region" description="Polar residues" evidence="1">
    <location>
        <begin position="46"/>
        <end position="61"/>
    </location>
</feature>
<dbReference type="EMBL" id="MTYJ01000025">
    <property type="protein sequence ID" value="OQV21164.1"/>
    <property type="molecule type" value="Genomic_DNA"/>
</dbReference>
<feature type="region of interest" description="Disordered" evidence="1">
    <location>
        <begin position="351"/>
        <end position="381"/>
    </location>
</feature>
<feature type="domain" description="C2H2-type" evidence="2">
    <location>
        <begin position="235"/>
        <end position="257"/>
    </location>
</feature>
<evidence type="ECO:0000256" key="1">
    <source>
        <dbReference type="SAM" id="MobiDB-lite"/>
    </source>
</evidence>
<organism evidence="3 4">
    <name type="scientific">Hypsibius exemplaris</name>
    <name type="common">Freshwater tardigrade</name>
    <dbReference type="NCBI Taxonomy" id="2072580"/>
    <lineage>
        <taxon>Eukaryota</taxon>
        <taxon>Metazoa</taxon>
        <taxon>Ecdysozoa</taxon>
        <taxon>Tardigrada</taxon>
        <taxon>Eutardigrada</taxon>
        <taxon>Parachela</taxon>
        <taxon>Hypsibioidea</taxon>
        <taxon>Hypsibiidae</taxon>
        <taxon>Hypsibius</taxon>
    </lineage>
</organism>
<dbReference type="AlphaFoldDB" id="A0A1W0X130"/>
<dbReference type="Proteomes" id="UP000192578">
    <property type="component" value="Unassembled WGS sequence"/>
</dbReference>
<feature type="region of interest" description="Disordered" evidence="1">
    <location>
        <begin position="1"/>
        <end position="109"/>
    </location>
</feature>
<evidence type="ECO:0000313" key="3">
    <source>
        <dbReference type="EMBL" id="OQV21164.1"/>
    </source>
</evidence>
<proteinExistence type="predicted"/>